<keyword evidence="1" id="KW-0614">Plasmid</keyword>
<gene>
    <name evidence="1" type="ORF">GsuE55_38160</name>
</gene>
<dbReference type="Proteomes" id="UP000501421">
    <property type="component" value="Plasmid pGspE55-1"/>
</dbReference>
<evidence type="ECO:0000313" key="1">
    <source>
        <dbReference type="EMBL" id="BBW98983.1"/>
    </source>
</evidence>
<protein>
    <submittedName>
        <fullName evidence="1">Uncharacterized protein</fullName>
    </submittedName>
</protein>
<dbReference type="AlphaFoldDB" id="A0A679FS59"/>
<sequence>MIGKERVASLLYKSGKSWKKTANGWKTEEAPALHVSFDETFGWRIWVEGEQLWLPQEVQLLYDRIEEALVLINETVHLWDLEPDFETKWRTIRGFIRQIRTFRSTKAIRKKDEHLYEISFLSCPKGTSKLLIGYSHTFSYWVLDPLFYERPFYADEEYEIGEWLSRLHYFINHWNQKNV</sequence>
<dbReference type="RefSeq" id="WP_172418952.1">
    <property type="nucleotide sequence ID" value="NZ_AP022558.1"/>
</dbReference>
<accession>A0A679FS59</accession>
<evidence type="ECO:0000313" key="2">
    <source>
        <dbReference type="Proteomes" id="UP000501421"/>
    </source>
</evidence>
<organism evidence="1 2">
    <name type="scientific">Geobacillus subterraneus</name>
    <dbReference type="NCBI Taxonomy" id="129338"/>
    <lineage>
        <taxon>Bacteria</taxon>
        <taxon>Bacillati</taxon>
        <taxon>Bacillota</taxon>
        <taxon>Bacilli</taxon>
        <taxon>Bacillales</taxon>
        <taxon>Anoxybacillaceae</taxon>
        <taxon>Geobacillus</taxon>
    </lineage>
</organism>
<reference evidence="2" key="1">
    <citation type="journal article" date="2020" name="Microbiol. Resour. Announc.">
        <title>Complete Genome Sequence of Geobacillus sp. Strain E55-1, Isolated from Mine Geyser in Japan.</title>
        <authorList>
            <person name="Miyazaki K."/>
            <person name="Hase E."/>
            <person name="Tokito N."/>
        </authorList>
    </citation>
    <scope>NUCLEOTIDE SEQUENCE [LARGE SCALE GENOMIC DNA]</scope>
    <source>
        <strain evidence="2">E55-1</strain>
        <plasmid evidence="2">pGspE55-1</plasmid>
    </source>
</reference>
<proteinExistence type="predicted"/>
<dbReference type="EMBL" id="AP022558">
    <property type="protein sequence ID" value="BBW98983.1"/>
    <property type="molecule type" value="Genomic_DNA"/>
</dbReference>
<geneLocation type="plasmid" evidence="1 2">
    <name>pGspE55-1</name>
</geneLocation>
<keyword evidence="2" id="KW-1185">Reference proteome</keyword>
<name>A0A679FS59_9BACL</name>